<dbReference type="InterPro" id="IPR050277">
    <property type="entry name" value="Sodium:Solute_Symporter"/>
</dbReference>
<feature type="transmembrane region" description="Helical" evidence="10">
    <location>
        <begin position="127"/>
        <end position="145"/>
    </location>
</feature>
<feature type="transmembrane region" description="Helical" evidence="10">
    <location>
        <begin position="291"/>
        <end position="312"/>
    </location>
</feature>
<dbReference type="PANTHER" id="PTHR48086:SF6">
    <property type="entry name" value="CATION_ACETATE SYMPORTER ACTP"/>
    <property type="match status" value="1"/>
</dbReference>
<keyword evidence="8 10" id="KW-0472">Membrane</keyword>
<dbReference type="Pfam" id="PF00474">
    <property type="entry name" value="SSF"/>
    <property type="match status" value="1"/>
</dbReference>
<evidence type="ECO:0000256" key="8">
    <source>
        <dbReference type="ARBA" id="ARBA00023136"/>
    </source>
</evidence>
<dbReference type="Proteomes" id="UP001445472">
    <property type="component" value="Unassembled WGS sequence"/>
</dbReference>
<keyword evidence="7 10" id="KW-1133">Transmembrane helix</keyword>
<dbReference type="InterPro" id="IPR001734">
    <property type="entry name" value="Na/solute_symporter"/>
</dbReference>
<dbReference type="PROSITE" id="PS50283">
    <property type="entry name" value="NA_SOLUT_SYMP_3"/>
    <property type="match status" value="1"/>
</dbReference>
<keyword evidence="5 10" id="KW-0812">Transmembrane</keyword>
<comment type="similarity">
    <text evidence="2 9">Belongs to the sodium:solute symporter (SSF) (TC 2.A.21) family.</text>
</comment>
<evidence type="ECO:0000313" key="12">
    <source>
        <dbReference type="Proteomes" id="UP001445472"/>
    </source>
</evidence>
<comment type="caution">
    <text evidence="11">The sequence shown here is derived from an EMBL/GenBank/DDBJ whole genome shotgun (WGS) entry which is preliminary data.</text>
</comment>
<keyword evidence="6" id="KW-0769">Symport</keyword>
<evidence type="ECO:0000256" key="3">
    <source>
        <dbReference type="ARBA" id="ARBA00022448"/>
    </source>
</evidence>
<evidence type="ECO:0000256" key="2">
    <source>
        <dbReference type="ARBA" id="ARBA00006434"/>
    </source>
</evidence>
<feature type="transmembrane region" description="Helical" evidence="10">
    <location>
        <begin position="165"/>
        <end position="183"/>
    </location>
</feature>
<feature type="transmembrane region" description="Helical" evidence="10">
    <location>
        <begin position="57"/>
        <end position="79"/>
    </location>
</feature>
<organism evidence="11 12">
    <name type="scientific">Streptomyces xantholiticus</name>
    <dbReference type="NCBI Taxonomy" id="68285"/>
    <lineage>
        <taxon>Bacteria</taxon>
        <taxon>Bacillati</taxon>
        <taxon>Actinomycetota</taxon>
        <taxon>Actinomycetes</taxon>
        <taxon>Kitasatosporales</taxon>
        <taxon>Streptomycetaceae</taxon>
        <taxon>Streptomyces</taxon>
    </lineage>
</organism>
<feature type="transmembrane region" description="Helical" evidence="10">
    <location>
        <begin position="448"/>
        <end position="467"/>
    </location>
</feature>
<dbReference type="PANTHER" id="PTHR48086">
    <property type="entry name" value="SODIUM/PROLINE SYMPORTER-RELATED"/>
    <property type="match status" value="1"/>
</dbReference>
<comment type="subcellular location">
    <subcellularLocation>
        <location evidence="1">Cell membrane</location>
        <topology evidence="1">Multi-pass membrane protein</topology>
    </subcellularLocation>
</comment>
<evidence type="ECO:0000256" key="10">
    <source>
        <dbReference type="SAM" id="Phobius"/>
    </source>
</evidence>
<evidence type="ECO:0000256" key="9">
    <source>
        <dbReference type="RuleBase" id="RU362091"/>
    </source>
</evidence>
<keyword evidence="4" id="KW-1003">Cell membrane</keyword>
<feature type="transmembrane region" description="Helical" evidence="10">
    <location>
        <begin position="414"/>
        <end position="436"/>
    </location>
</feature>
<evidence type="ECO:0000256" key="7">
    <source>
        <dbReference type="ARBA" id="ARBA00022989"/>
    </source>
</evidence>
<keyword evidence="3" id="KW-0813">Transport</keyword>
<proteinExistence type="inferred from homology"/>
<accession>A0ABV1UY26</accession>
<feature type="transmembrane region" description="Helical" evidence="10">
    <location>
        <begin position="16"/>
        <end position="36"/>
    </location>
</feature>
<evidence type="ECO:0000256" key="6">
    <source>
        <dbReference type="ARBA" id="ARBA00022847"/>
    </source>
</evidence>
<protein>
    <submittedName>
        <fullName evidence="11">Cation acetate symporter</fullName>
    </submittedName>
</protein>
<evidence type="ECO:0000256" key="4">
    <source>
        <dbReference type="ARBA" id="ARBA00022475"/>
    </source>
</evidence>
<feature type="transmembrane region" description="Helical" evidence="10">
    <location>
        <begin position="254"/>
        <end position="271"/>
    </location>
</feature>
<feature type="transmembrane region" description="Helical" evidence="10">
    <location>
        <begin position="339"/>
        <end position="368"/>
    </location>
</feature>
<evidence type="ECO:0000256" key="1">
    <source>
        <dbReference type="ARBA" id="ARBA00004651"/>
    </source>
</evidence>
<sequence length="532" mass="54913">MSASQLSAQIAHNGTTLIVFAVFVVCVILIALWGAADSDTPRRFFVSGRELPSGRNGIALFGDFISAATLLGTPGLIALAGFDGIPYLVGPVVVWAVILLVVAEPFHNTGSYTVGDALARRLRPRPVHLAMGLATLVISLFYLTAQLVGAGALAAPLLGISGEAAQNYLMVFLGVLMIIYVALSGMHGATLVQLLKAAVLLIASIFLAGLVLAKFHWNPSDLLGTAARRSGVGENFLAPGARAQGTGTEALDRVSLQLGALIGAAGLPHILMRMSVVRSARAARRSVQWTAVLTCVFCVTAGILGFGAAAVLGPETIVAGSPSGNTATLLLAHSLGGSWMLTVMACVAFATILAVVAGIALAAATSVAHDLYGAVLKRGRATEEKELMVARWAVVLIGCAAVGLSLLAERLNVSFAAGLAFCVAASAILPALLYGLYWRSFTTTGALWSIYGGLVSSVVLAVLSPAVSGGPTALFPDMDFNLFPLQYPTIVSAPLGFFLGWLGSVLGRDRPDPATYSALELRTLASADDTSA</sequence>
<feature type="transmembrane region" description="Helical" evidence="10">
    <location>
        <begin position="195"/>
        <end position="213"/>
    </location>
</feature>
<name>A0ABV1UY26_9ACTN</name>
<dbReference type="CDD" id="cd11480">
    <property type="entry name" value="SLC5sbd_u4"/>
    <property type="match status" value="1"/>
</dbReference>
<reference evidence="11 12" key="1">
    <citation type="submission" date="2024-06" db="EMBL/GenBank/DDBJ databases">
        <title>The Natural Products Discovery Center: Release of the First 8490 Sequenced Strains for Exploring Actinobacteria Biosynthetic Diversity.</title>
        <authorList>
            <person name="Kalkreuter E."/>
            <person name="Kautsar S.A."/>
            <person name="Yang D."/>
            <person name="Bader C.D."/>
            <person name="Teijaro C.N."/>
            <person name="Fluegel L."/>
            <person name="Davis C.M."/>
            <person name="Simpson J.R."/>
            <person name="Lauterbach L."/>
            <person name="Steele A.D."/>
            <person name="Gui C."/>
            <person name="Meng S."/>
            <person name="Li G."/>
            <person name="Viehrig K."/>
            <person name="Ye F."/>
            <person name="Su P."/>
            <person name="Kiefer A.F."/>
            <person name="Nichols A."/>
            <person name="Cepeda A.J."/>
            <person name="Yan W."/>
            <person name="Fan B."/>
            <person name="Jiang Y."/>
            <person name="Adhikari A."/>
            <person name="Zheng C.-J."/>
            <person name="Schuster L."/>
            <person name="Cowan T.M."/>
            <person name="Smanski M.J."/>
            <person name="Chevrette M.G."/>
            <person name="De Carvalho L.P.S."/>
            <person name="Shen B."/>
        </authorList>
    </citation>
    <scope>NUCLEOTIDE SEQUENCE [LARGE SCALE GENOMIC DNA]</scope>
    <source>
        <strain evidence="11 12">NPDC000837</strain>
    </source>
</reference>
<dbReference type="InterPro" id="IPR038377">
    <property type="entry name" value="Na/Glc_symporter_sf"/>
</dbReference>
<dbReference type="EMBL" id="JBEPBX010000018">
    <property type="protein sequence ID" value="MER6615693.1"/>
    <property type="molecule type" value="Genomic_DNA"/>
</dbReference>
<dbReference type="Gene3D" id="1.20.1730.10">
    <property type="entry name" value="Sodium/glucose cotransporter"/>
    <property type="match status" value="1"/>
</dbReference>
<dbReference type="RefSeq" id="WP_351977211.1">
    <property type="nucleotide sequence ID" value="NZ_JBEPBX010000018.1"/>
</dbReference>
<gene>
    <name evidence="11" type="ORF">ABT276_20480</name>
</gene>
<feature type="transmembrane region" description="Helical" evidence="10">
    <location>
        <begin position="85"/>
        <end position="106"/>
    </location>
</feature>
<feature type="transmembrane region" description="Helical" evidence="10">
    <location>
        <begin position="389"/>
        <end position="408"/>
    </location>
</feature>
<evidence type="ECO:0000313" key="11">
    <source>
        <dbReference type="EMBL" id="MER6615693.1"/>
    </source>
</evidence>
<feature type="transmembrane region" description="Helical" evidence="10">
    <location>
        <begin position="487"/>
        <end position="507"/>
    </location>
</feature>
<evidence type="ECO:0000256" key="5">
    <source>
        <dbReference type="ARBA" id="ARBA00022692"/>
    </source>
</evidence>
<keyword evidence="12" id="KW-1185">Reference proteome</keyword>